<reference evidence="1" key="1">
    <citation type="submission" date="2020-03" db="EMBL/GenBank/DDBJ databases">
        <authorList>
            <person name="Weist P."/>
        </authorList>
    </citation>
    <scope>NUCLEOTIDE SEQUENCE</scope>
</reference>
<sequence length="187" mass="21473">MKSCLLHLPRHYPLSYCSGNVPVVLNASDPDYLLMRSSRVRGELKTSVSTTGCGYFLDFLLENSLRELLRMRWIGGFRAFHQHHLHPGIHLETLIPLWRTLSLSLPNLVFAEVGVYLQGMIECRGRFGSTHVFDPDAINCRVSPLFRRLFPGGSRSQLAQLPRLLEELWRSDRQLGLLNDSSREVWK</sequence>
<comment type="caution">
    <text evidence="1">The sequence shown here is derived from an EMBL/GenBank/DDBJ whole genome shotgun (WGS) entry which is preliminary data.</text>
</comment>
<name>A0A9N7UDE4_PLEPL</name>
<keyword evidence="2" id="KW-1185">Reference proteome</keyword>
<evidence type="ECO:0000313" key="2">
    <source>
        <dbReference type="Proteomes" id="UP001153269"/>
    </source>
</evidence>
<dbReference type="Proteomes" id="UP001153269">
    <property type="component" value="Unassembled WGS sequence"/>
</dbReference>
<dbReference type="EMBL" id="CADEAL010001169">
    <property type="protein sequence ID" value="CAB1429773.1"/>
    <property type="molecule type" value="Genomic_DNA"/>
</dbReference>
<gene>
    <name evidence="1" type="ORF">PLEPLA_LOCUS17753</name>
</gene>
<protein>
    <submittedName>
        <fullName evidence="1">Uncharacterized protein</fullName>
    </submittedName>
</protein>
<accession>A0A9N7UDE4</accession>
<dbReference type="AlphaFoldDB" id="A0A9N7UDE4"/>
<organism evidence="1 2">
    <name type="scientific">Pleuronectes platessa</name>
    <name type="common">European plaice</name>
    <dbReference type="NCBI Taxonomy" id="8262"/>
    <lineage>
        <taxon>Eukaryota</taxon>
        <taxon>Metazoa</taxon>
        <taxon>Chordata</taxon>
        <taxon>Craniata</taxon>
        <taxon>Vertebrata</taxon>
        <taxon>Euteleostomi</taxon>
        <taxon>Actinopterygii</taxon>
        <taxon>Neopterygii</taxon>
        <taxon>Teleostei</taxon>
        <taxon>Neoteleostei</taxon>
        <taxon>Acanthomorphata</taxon>
        <taxon>Carangaria</taxon>
        <taxon>Pleuronectiformes</taxon>
        <taxon>Pleuronectoidei</taxon>
        <taxon>Pleuronectidae</taxon>
        <taxon>Pleuronectes</taxon>
    </lineage>
</organism>
<evidence type="ECO:0000313" key="1">
    <source>
        <dbReference type="EMBL" id="CAB1429773.1"/>
    </source>
</evidence>
<proteinExistence type="predicted"/>